<evidence type="ECO:0000313" key="1">
    <source>
        <dbReference type="EMBL" id="MPN51908.1"/>
    </source>
</evidence>
<dbReference type="EMBL" id="VSSQ01117480">
    <property type="protein sequence ID" value="MPN51908.1"/>
    <property type="molecule type" value="Genomic_DNA"/>
</dbReference>
<organism evidence="1">
    <name type="scientific">bioreactor metagenome</name>
    <dbReference type="NCBI Taxonomy" id="1076179"/>
    <lineage>
        <taxon>unclassified sequences</taxon>
        <taxon>metagenomes</taxon>
        <taxon>ecological metagenomes</taxon>
    </lineage>
</organism>
<comment type="caution">
    <text evidence="1">The sequence shown here is derived from an EMBL/GenBank/DDBJ whole genome shotgun (WGS) entry which is preliminary data.</text>
</comment>
<name>A0A645IKT4_9ZZZZ</name>
<reference evidence="1" key="1">
    <citation type="submission" date="2019-08" db="EMBL/GenBank/DDBJ databases">
        <authorList>
            <person name="Kucharzyk K."/>
            <person name="Murdoch R.W."/>
            <person name="Higgins S."/>
            <person name="Loffler F."/>
        </authorList>
    </citation>
    <scope>NUCLEOTIDE SEQUENCE</scope>
</reference>
<sequence>MISVSKSPTMVTLLNFGKKPFSKYSKPRFLTIAVRVRMPPASGITTKSATERSSVSQGIFTPPMPSKSATIGVNAMRMMRSFVATCTTV</sequence>
<gene>
    <name evidence="1" type="ORF">SDC9_199559</name>
</gene>
<protein>
    <submittedName>
        <fullName evidence="1">Uncharacterized protein</fullName>
    </submittedName>
</protein>
<proteinExistence type="predicted"/>
<accession>A0A645IKT4</accession>
<dbReference type="AlphaFoldDB" id="A0A645IKT4"/>